<protein>
    <recommendedName>
        <fullName evidence="1">Phosphoribosyltransferase domain-containing protein</fullName>
    </recommendedName>
</protein>
<evidence type="ECO:0000313" key="2">
    <source>
        <dbReference type="EMBL" id="GMH64479.1"/>
    </source>
</evidence>
<dbReference type="CDD" id="cd06223">
    <property type="entry name" value="PRTases_typeI"/>
    <property type="match status" value="1"/>
</dbReference>
<dbReference type="PANTHER" id="PTHR43340:SF1">
    <property type="entry name" value="HYPOXANTHINE PHOSPHORIBOSYLTRANSFERASE"/>
    <property type="match status" value="1"/>
</dbReference>
<dbReference type="Proteomes" id="UP001165082">
    <property type="component" value="Unassembled WGS sequence"/>
</dbReference>
<dbReference type="InterPro" id="IPR050408">
    <property type="entry name" value="HGPRT"/>
</dbReference>
<accession>A0A9W7A9U3</accession>
<dbReference type="OrthoDB" id="9449045at2759"/>
<dbReference type="InterPro" id="IPR029057">
    <property type="entry name" value="PRTase-like"/>
</dbReference>
<sequence length="166" mass="17937">AQEIALHLKSHFPRPHLVVVLKGSYYFFSLLSLSMMSSGAGFDVSFVAAGSYRGTERDELKVGAVEVGDLSGRDVVIVEDIVDSGVTLKGVVERVREGRPKSVQAVTMLEKRNVVRSADAGCPVIAGFSVDDEFVVGAGMDVNERMRDLQDLYVLNEEGARKFAAG</sequence>
<dbReference type="GO" id="GO:0046100">
    <property type="term" value="P:hypoxanthine metabolic process"/>
    <property type="evidence" value="ECO:0007669"/>
    <property type="project" value="TreeGrafter"/>
</dbReference>
<name>A0A9W7A9U3_9STRA</name>
<feature type="domain" description="Phosphoribosyltransferase" evidence="1">
    <location>
        <begin position="14"/>
        <end position="141"/>
    </location>
</feature>
<dbReference type="GO" id="GO:0000287">
    <property type="term" value="F:magnesium ion binding"/>
    <property type="evidence" value="ECO:0007669"/>
    <property type="project" value="TreeGrafter"/>
</dbReference>
<dbReference type="SUPFAM" id="SSF53271">
    <property type="entry name" value="PRTase-like"/>
    <property type="match status" value="1"/>
</dbReference>
<dbReference type="Pfam" id="PF00156">
    <property type="entry name" value="Pribosyltran"/>
    <property type="match status" value="1"/>
</dbReference>
<dbReference type="GO" id="GO:0006178">
    <property type="term" value="P:guanine salvage"/>
    <property type="evidence" value="ECO:0007669"/>
    <property type="project" value="TreeGrafter"/>
</dbReference>
<dbReference type="GO" id="GO:0032263">
    <property type="term" value="P:GMP salvage"/>
    <property type="evidence" value="ECO:0007669"/>
    <property type="project" value="TreeGrafter"/>
</dbReference>
<dbReference type="EMBL" id="BRXZ01001178">
    <property type="protein sequence ID" value="GMH64479.1"/>
    <property type="molecule type" value="Genomic_DNA"/>
</dbReference>
<reference evidence="2" key="1">
    <citation type="submission" date="2022-07" db="EMBL/GenBank/DDBJ databases">
        <title>Genome analysis of Parmales, a sister group of diatoms, reveals the evolutionary specialization of diatoms from phago-mixotrophs to photoautotrophs.</title>
        <authorList>
            <person name="Ban H."/>
            <person name="Sato S."/>
            <person name="Yoshikawa S."/>
            <person name="Kazumasa Y."/>
            <person name="Nakamura Y."/>
            <person name="Ichinomiya M."/>
            <person name="Saitoh K."/>
            <person name="Sato N."/>
            <person name="Blanc-Mathieu R."/>
            <person name="Endo H."/>
            <person name="Kuwata A."/>
            <person name="Ogata H."/>
        </authorList>
    </citation>
    <scope>NUCLEOTIDE SEQUENCE</scope>
</reference>
<dbReference type="PANTHER" id="PTHR43340">
    <property type="entry name" value="HYPOXANTHINE-GUANINE PHOSPHORIBOSYLTRANSFERASE"/>
    <property type="match status" value="1"/>
</dbReference>
<feature type="non-terminal residue" evidence="2">
    <location>
        <position position="1"/>
    </location>
</feature>
<evidence type="ECO:0000313" key="3">
    <source>
        <dbReference type="Proteomes" id="UP001165082"/>
    </source>
</evidence>
<dbReference type="GO" id="GO:0005829">
    <property type="term" value="C:cytosol"/>
    <property type="evidence" value="ECO:0007669"/>
    <property type="project" value="TreeGrafter"/>
</dbReference>
<gene>
    <name evidence="2" type="ORF">TrRE_jg6895</name>
</gene>
<comment type="caution">
    <text evidence="2">The sequence shown here is derived from an EMBL/GenBank/DDBJ whole genome shotgun (WGS) entry which is preliminary data.</text>
</comment>
<dbReference type="GO" id="GO:0032264">
    <property type="term" value="P:IMP salvage"/>
    <property type="evidence" value="ECO:0007669"/>
    <property type="project" value="TreeGrafter"/>
</dbReference>
<evidence type="ECO:0000259" key="1">
    <source>
        <dbReference type="Pfam" id="PF00156"/>
    </source>
</evidence>
<dbReference type="Gene3D" id="3.40.50.2020">
    <property type="match status" value="1"/>
</dbReference>
<dbReference type="GO" id="GO:0004422">
    <property type="term" value="F:hypoxanthine phosphoribosyltransferase activity"/>
    <property type="evidence" value="ECO:0007669"/>
    <property type="project" value="TreeGrafter"/>
</dbReference>
<proteinExistence type="predicted"/>
<organism evidence="2 3">
    <name type="scientific">Triparma retinervis</name>
    <dbReference type="NCBI Taxonomy" id="2557542"/>
    <lineage>
        <taxon>Eukaryota</taxon>
        <taxon>Sar</taxon>
        <taxon>Stramenopiles</taxon>
        <taxon>Ochrophyta</taxon>
        <taxon>Bolidophyceae</taxon>
        <taxon>Parmales</taxon>
        <taxon>Triparmaceae</taxon>
        <taxon>Triparma</taxon>
    </lineage>
</organism>
<dbReference type="AlphaFoldDB" id="A0A9W7A9U3"/>
<dbReference type="InterPro" id="IPR000836">
    <property type="entry name" value="PRTase_dom"/>
</dbReference>
<keyword evidence="3" id="KW-1185">Reference proteome</keyword>